<dbReference type="EMBL" id="JAXIVS010000027">
    <property type="protein sequence ID" value="MDY7233076.1"/>
    <property type="molecule type" value="Genomic_DNA"/>
</dbReference>
<keyword evidence="2" id="KW-1185">Reference proteome</keyword>
<accession>A0ABU5HHY4</accession>
<protein>
    <submittedName>
        <fullName evidence="1">Uncharacterized protein</fullName>
    </submittedName>
</protein>
<evidence type="ECO:0000313" key="2">
    <source>
        <dbReference type="Proteomes" id="UP001291309"/>
    </source>
</evidence>
<sequence>MPPRTAVAPAALLEELVRVIAASPSSTLESLRALVAPSPDGVRPWSLAPEAWRAQLVEEMTGARREGVAFLLADVVQGVSALYPDKAGALPSPKEEEKGRAKMAKLLDQLEDILEAIDLWDVSADPLAAKGGRRGGS</sequence>
<proteinExistence type="predicted"/>
<organism evidence="1 2">
    <name type="scientific">Hyalangium rubrum</name>
    <dbReference type="NCBI Taxonomy" id="3103134"/>
    <lineage>
        <taxon>Bacteria</taxon>
        <taxon>Pseudomonadati</taxon>
        <taxon>Myxococcota</taxon>
        <taxon>Myxococcia</taxon>
        <taxon>Myxococcales</taxon>
        <taxon>Cystobacterineae</taxon>
        <taxon>Archangiaceae</taxon>
        <taxon>Hyalangium</taxon>
    </lineage>
</organism>
<reference evidence="1 2" key="1">
    <citation type="submission" date="2023-12" db="EMBL/GenBank/DDBJ databases">
        <title>the genome sequence of Hyalangium sp. s54d21.</title>
        <authorList>
            <person name="Zhang X."/>
        </authorList>
    </citation>
    <scope>NUCLEOTIDE SEQUENCE [LARGE SCALE GENOMIC DNA]</scope>
    <source>
        <strain evidence="2">s54d21</strain>
    </source>
</reference>
<gene>
    <name evidence="1" type="ORF">SYV04_42205</name>
</gene>
<comment type="caution">
    <text evidence="1">The sequence shown here is derived from an EMBL/GenBank/DDBJ whole genome shotgun (WGS) entry which is preliminary data.</text>
</comment>
<evidence type="ECO:0000313" key="1">
    <source>
        <dbReference type="EMBL" id="MDY7233076.1"/>
    </source>
</evidence>
<dbReference type="RefSeq" id="WP_321551788.1">
    <property type="nucleotide sequence ID" value="NZ_JAXIVS010000027.1"/>
</dbReference>
<dbReference type="Proteomes" id="UP001291309">
    <property type="component" value="Unassembled WGS sequence"/>
</dbReference>
<name>A0ABU5HHY4_9BACT</name>